<dbReference type="GO" id="GO:0015078">
    <property type="term" value="F:proton transmembrane transporter activity"/>
    <property type="evidence" value="ECO:0007669"/>
    <property type="project" value="InterPro"/>
</dbReference>
<dbReference type="EMBL" id="MT410862">
    <property type="protein sequence ID" value="QNM99549.1"/>
    <property type="molecule type" value="Genomic_DNA"/>
</dbReference>
<accession>A0A7G9M2I1</accession>
<comment type="subcellular location">
    <subcellularLocation>
        <location evidence="1 14">Mitochondrion membrane</location>
        <topology evidence="1 14">Single-pass membrane protein</topology>
    </subcellularLocation>
</comment>
<comment type="similarity">
    <text evidence="2 14">Belongs to the ATPase protein 8 family.</text>
</comment>
<dbReference type="GO" id="GO:0015986">
    <property type="term" value="P:proton motive force-driven ATP synthesis"/>
    <property type="evidence" value="ECO:0007669"/>
    <property type="project" value="InterPro"/>
</dbReference>
<evidence type="ECO:0000256" key="4">
    <source>
        <dbReference type="ARBA" id="ARBA00022547"/>
    </source>
</evidence>
<feature type="transmembrane region" description="Helical" evidence="16">
    <location>
        <begin position="6"/>
        <end position="25"/>
    </location>
</feature>
<evidence type="ECO:0000256" key="13">
    <source>
        <dbReference type="ARBA" id="ARBA00064647"/>
    </source>
</evidence>
<name>A0A7G9M2I1_9PLEU</name>
<evidence type="ECO:0000256" key="11">
    <source>
        <dbReference type="ARBA" id="ARBA00023310"/>
    </source>
</evidence>
<dbReference type="RefSeq" id="YP_009990377.1">
    <property type="nucleotide sequence ID" value="NC_052753.1"/>
</dbReference>
<evidence type="ECO:0000256" key="5">
    <source>
        <dbReference type="ARBA" id="ARBA00022692"/>
    </source>
</evidence>
<evidence type="ECO:0000256" key="7">
    <source>
        <dbReference type="ARBA" id="ARBA00022989"/>
    </source>
</evidence>
<protein>
    <recommendedName>
        <fullName evidence="14">ATP synthase complex subunit 8</fullName>
    </recommendedName>
</protein>
<feature type="region of interest" description="Disordered" evidence="15">
    <location>
        <begin position="36"/>
        <end position="55"/>
    </location>
</feature>
<evidence type="ECO:0000256" key="16">
    <source>
        <dbReference type="SAM" id="Phobius"/>
    </source>
</evidence>
<keyword evidence="8 14" id="KW-0406">Ion transport</keyword>
<dbReference type="GeneID" id="62623571"/>
<gene>
    <name evidence="17" type="primary">ATP8</name>
</gene>
<dbReference type="PANTHER" id="PTHR39937">
    <property type="entry name" value="ATP SYNTHASE PROTEIN 8"/>
    <property type="match status" value="1"/>
</dbReference>
<evidence type="ECO:0000256" key="1">
    <source>
        <dbReference type="ARBA" id="ARBA00004304"/>
    </source>
</evidence>
<sequence>MPQLIPTPWFAILILSWLVFLAVVVPKILSRTYPNLPTSQSTEKPKNNPWFWTWH</sequence>
<evidence type="ECO:0000256" key="10">
    <source>
        <dbReference type="ARBA" id="ARBA00023136"/>
    </source>
</evidence>
<geneLocation type="mitochondrion" evidence="17"/>
<comment type="subunit">
    <text evidence="13">Component of the ATP synthase complex composed at least of ATP5F1A/subunit alpha, ATP5F1B/subunit beta, ATP5MC1/subunit c (homooctomer), MT-ATP6/subunit a, MT-ATP8/subunit 8, ATP5ME/subunit e, ATP5MF/subunit f, ATP5MG/subunit g, ATP5MK/subunit k, ATP5MJ/subunit j, ATP5F1C/subunit gamma, ATP5F1D/subunit delta, ATP5F1E/subunit epsilon, ATP5PF/subunit F6, ATP5PB/subunit b, ATP5PD/subunit d, ATP5PO/subunit OSCP. ATP synthase complex consists of a soluble F(1) head domain (subunits alpha(3) and beta(3)) - the catalytic core - and a membrane F(0) domain - the membrane proton channel (subunits c, a, 8, e, f, g, k and j). These two domains are linked by a central stalk (subunits gamma, delta, and epsilon) rotating inside the F1 region and a stationary peripheral stalk (subunits F6, b, d, and OSCP).</text>
</comment>
<evidence type="ECO:0000256" key="14">
    <source>
        <dbReference type="RuleBase" id="RU003661"/>
    </source>
</evidence>
<keyword evidence="5 14" id="KW-0812">Transmembrane</keyword>
<keyword evidence="3 14" id="KW-0813">Transport</keyword>
<dbReference type="GO" id="GO:0045259">
    <property type="term" value="C:proton-transporting ATP synthase complex"/>
    <property type="evidence" value="ECO:0007669"/>
    <property type="project" value="UniProtKB-KW"/>
</dbReference>
<dbReference type="CTD" id="4509"/>
<dbReference type="InterPro" id="IPR050635">
    <property type="entry name" value="ATPase_protein_8"/>
</dbReference>
<dbReference type="Pfam" id="PF00895">
    <property type="entry name" value="ATP-synt_8"/>
    <property type="match status" value="1"/>
</dbReference>
<dbReference type="GO" id="GO:0031966">
    <property type="term" value="C:mitochondrial membrane"/>
    <property type="evidence" value="ECO:0007669"/>
    <property type="project" value="UniProtKB-SubCell"/>
</dbReference>
<evidence type="ECO:0000256" key="2">
    <source>
        <dbReference type="ARBA" id="ARBA00008892"/>
    </source>
</evidence>
<proteinExistence type="inferred from homology"/>
<evidence type="ECO:0000256" key="8">
    <source>
        <dbReference type="ARBA" id="ARBA00023065"/>
    </source>
</evidence>
<keyword evidence="6 14" id="KW-0375">Hydrogen ion transport</keyword>
<evidence type="ECO:0000256" key="12">
    <source>
        <dbReference type="ARBA" id="ARBA00053067"/>
    </source>
</evidence>
<organism evidence="17">
    <name type="scientific">Zeugopterus punctatus</name>
    <name type="common">topknot</name>
    <dbReference type="NCBI Taxonomy" id="526623"/>
    <lineage>
        <taxon>Eukaryota</taxon>
        <taxon>Metazoa</taxon>
        <taxon>Chordata</taxon>
        <taxon>Craniata</taxon>
        <taxon>Vertebrata</taxon>
        <taxon>Euteleostomi</taxon>
        <taxon>Actinopterygii</taxon>
        <taxon>Neopterygii</taxon>
        <taxon>Teleostei</taxon>
        <taxon>Neoteleostei</taxon>
        <taxon>Acanthomorphata</taxon>
        <taxon>Carangaria</taxon>
        <taxon>Pleuronectiformes</taxon>
        <taxon>Pleuronectoidei</taxon>
        <taxon>Scophthalmidae</taxon>
        <taxon>Zeugopterus</taxon>
    </lineage>
</organism>
<reference evidence="17" key="1">
    <citation type="submission" date="2020-04" db="EMBL/GenBank/DDBJ databases">
        <title>DNAmark Project.</title>
        <authorList>
            <person name="Margaryan A."/>
        </authorList>
    </citation>
    <scope>NUCLEOTIDE SEQUENCE</scope>
    <source>
        <strain evidence="17">DM354</strain>
    </source>
</reference>
<keyword evidence="11" id="KW-0066">ATP synthesis</keyword>
<evidence type="ECO:0000313" key="17">
    <source>
        <dbReference type="EMBL" id="QNM99549.1"/>
    </source>
</evidence>
<keyword evidence="4 14" id="KW-0138">CF(0)</keyword>
<keyword evidence="9 14" id="KW-0496">Mitochondrion</keyword>
<dbReference type="PANTHER" id="PTHR39937:SF1">
    <property type="entry name" value="ATP SYNTHASE PROTEIN 8"/>
    <property type="match status" value="1"/>
</dbReference>
<dbReference type="AlphaFoldDB" id="A0A7G9M2I1"/>
<evidence type="ECO:0000256" key="15">
    <source>
        <dbReference type="SAM" id="MobiDB-lite"/>
    </source>
</evidence>
<evidence type="ECO:0000256" key="3">
    <source>
        <dbReference type="ARBA" id="ARBA00022448"/>
    </source>
</evidence>
<keyword evidence="10 16" id="KW-0472">Membrane</keyword>
<comment type="function">
    <text evidence="12">Subunit 8, of the mitochondrial membrane ATP synthase complex (F(1)F(0) ATP synthase or Complex V) that produces ATP from ADP in the presence of a proton gradient across the membrane which is generated by electron transport complexes of the respiratory chain. ATP synthase complex consist of a soluble F(1) head domain - the catalytic core - and a membrane F(1) domain - the membrane proton channel. These two domains are linked by a central stalk rotating inside the F(1) region and a stationary peripheral stalk. During catalysis, ATP synthesis in the catalytic domain of F(1) is coupled via a rotary mechanism of the central stalk subunits to proton translocation. In vivo, can only synthesize ATP although its ATP hydrolase activity can be activated artificially in vitro. Part of the complex F(0) domain.</text>
</comment>
<evidence type="ECO:0000256" key="9">
    <source>
        <dbReference type="ARBA" id="ARBA00023128"/>
    </source>
</evidence>
<keyword evidence="7 16" id="KW-1133">Transmembrane helix</keyword>
<evidence type="ECO:0000256" key="6">
    <source>
        <dbReference type="ARBA" id="ARBA00022781"/>
    </source>
</evidence>
<dbReference type="InterPro" id="IPR001421">
    <property type="entry name" value="ATP8_metazoa"/>
</dbReference>